<protein>
    <recommendedName>
        <fullName evidence="8">Heterokaryon incompatibility domain-containing protein</fullName>
    </recommendedName>
</protein>
<feature type="region of interest" description="Disordered" evidence="3">
    <location>
        <begin position="761"/>
        <end position="796"/>
    </location>
</feature>
<gene>
    <name evidence="6" type="ORF">C8A01DRAFT_44068</name>
</gene>
<dbReference type="PROSITE" id="PS50088">
    <property type="entry name" value="ANK_REPEAT"/>
    <property type="match status" value="2"/>
</dbReference>
<evidence type="ECO:0000256" key="1">
    <source>
        <dbReference type="PROSITE-ProRule" id="PRU00023"/>
    </source>
</evidence>
<dbReference type="InterPro" id="IPR058525">
    <property type="entry name" value="DUF8212"/>
</dbReference>
<feature type="coiled-coil region" evidence="2">
    <location>
        <begin position="539"/>
        <end position="583"/>
    </location>
</feature>
<dbReference type="Pfam" id="PF12796">
    <property type="entry name" value="Ank_2"/>
    <property type="match status" value="1"/>
</dbReference>
<feature type="domain" description="Heterokaryon incompatibility" evidence="4">
    <location>
        <begin position="22"/>
        <end position="109"/>
    </location>
</feature>
<evidence type="ECO:0008006" key="8">
    <source>
        <dbReference type="Google" id="ProtNLM"/>
    </source>
</evidence>
<dbReference type="Pfam" id="PF26640">
    <property type="entry name" value="DUF8212"/>
    <property type="match status" value="1"/>
</dbReference>
<keyword evidence="1" id="KW-0040">ANK repeat</keyword>
<keyword evidence="2" id="KW-0175">Coiled coil</keyword>
<dbReference type="AlphaFoldDB" id="A0AAN6PL92"/>
<evidence type="ECO:0000259" key="4">
    <source>
        <dbReference type="Pfam" id="PF06985"/>
    </source>
</evidence>
<comment type="caution">
    <text evidence="6">The sequence shown here is derived from an EMBL/GenBank/DDBJ whole genome shotgun (WGS) entry which is preliminary data.</text>
</comment>
<name>A0AAN6PL92_9PEZI</name>
<dbReference type="SUPFAM" id="SSF48403">
    <property type="entry name" value="Ankyrin repeat"/>
    <property type="match status" value="1"/>
</dbReference>
<accession>A0AAN6PL92</accession>
<organism evidence="6 7">
    <name type="scientific">Parachaetomium inaequale</name>
    <dbReference type="NCBI Taxonomy" id="2588326"/>
    <lineage>
        <taxon>Eukaryota</taxon>
        <taxon>Fungi</taxon>
        <taxon>Dikarya</taxon>
        <taxon>Ascomycota</taxon>
        <taxon>Pezizomycotina</taxon>
        <taxon>Sordariomycetes</taxon>
        <taxon>Sordariomycetidae</taxon>
        <taxon>Sordariales</taxon>
        <taxon>Chaetomiaceae</taxon>
        <taxon>Parachaetomium</taxon>
    </lineage>
</organism>
<evidence type="ECO:0000259" key="5">
    <source>
        <dbReference type="Pfam" id="PF26640"/>
    </source>
</evidence>
<proteinExistence type="predicted"/>
<dbReference type="Proteomes" id="UP001303115">
    <property type="component" value="Unassembled WGS sequence"/>
</dbReference>
<evidence type="ECO:0000256" key="3">
    <source>
        <dbReference type="SAM" id="MobiDB-lite"/>
    </source>
</evidence>
<keyword evidence="7" id="KW-1185">Reference proteome</keyword>
<reference evidence="7" key="1">
    <citation type="journal article" date="2023" name="Mol. Phylogenet. Evol.">
        <title>Genome-scale phylogeny and comparative genomics of the fungal order Sordariales.</title>
        <authorList>
            <person name="Hensen N."/>
            <person name="Bonometti L."/>
            <person name="Westerberg I."/>
            <person name="Brannstrom I.O."/>
            <person name="Guillou S."/>
            <person name="Cros-Aarteil S."/>
            <person name="Calhoun S."/>
            <person name="Haridas S."/>
            <person name="Kuo A."/>
            <person name="Mondo S."/>
            <person name="Pangilinan J."/>
            <person name="Riley R."/>
            <person name="LaButti K."/>
            <person name="Andreopoulos B."/>
            <person name="Lipzen A."/>
            <person name="Chen C."/>
            <person name="Yan M."/>
            <person name="Daum C."/>
            <person name="Ng V."/>
            <person name="Clum A."/>
            <person name="Steindorff A."/>
            <person name="Ohm R.A."/>
            <person name="Martin F."/>
            <person name="Silar P."/>
            <person name="Natvig D.O."/>
            <person name="Lalanne C."/>
            <person name="Gautier V."/>
            <person name="Ament-Velasquez S.L."/>
            <person name="Kruys A."/>
            <person name="Hutchinson M.I."/>
            <person name="Powell A.J."/>
            <person name="Barry K."/>
            <person name="Miller A.N."/>
            <person name="Grigoriev I.V."/>
            <person name="Debuchy R."/>
            <person name="Gladieux P."/>
            <person name="Hiltunen Thoren M."/>
            <person name="Johannesson H."/>
        </authorList>
    </citation>
    <scope>NUCLEOTIDE SEQUENCE [LARGE SCALE GENOMIC DNA]</scope>
    <source>
        <strain evidence="7">CBS 284.82</strain>
    </source>
</reference>
<dbReference type="Pfam" id="PF06985">
    <property type="entry name" value="HET"/>
    <property type="match status" value="1"/>
</dbReference>
<dbReference type="PANTHER" id="PTHR10622">
    <property type="entry name" value="HET DOMAIN-CONTAINING PROTEIN"/>
    <property type="match status" value="1"/>
</dbReference>
<dbReference type="InterPro" id="IPR010730">
    <property type="entry name" value="HET"/>
</dbReference>
<feature type="domain" description="DUF8212" evidence="5">
    <location>
        <begin position="215"/>
        <end position="277"/>
    </location>
</feature>
<feature type="compositionally biased region" description="Basic and acidic residues" evidence="3">
    <location>
        <begin position="761"/>
        <end position="771"/>
    </location>
</feature>
<dbReference type="InterPro" id="IPR036770">
    <property type="entry name" value="Ankyrin_rpt-contain_sf"/>
</dbReference>
<dbReference type="PROSITE" id="PS50297">
    <property type="entry name" value="ANK_REP_REGION"/>
    <property type="match status" value="2"/>
</dbReference>
<dbReference type="InterPro" id="IPR002110">
    <property type="entry name" value="Ankyrin_rpt"/>
</dbReference>
<dbReference type="SMART" id="SM00248">
    <property type="entry name" value="ANK"/>
    <property type="match status" value="3"/>
</dbReference>
<evidence type="ECO:0000256" key="2">
    <source>
        <dbReference type="SAM" id="Coils"/>
    </source>
</evidence>
<dbReference type="PANTHER" id="PTHR10622:SF10">
    <property type="entry name" value="HET DOMAIN-CONTAINING PROTEIN"/>
    <property type="match status" value="1"/>
</dbReference>
<evidence type="ECO:0000313" key="6">
    <source>
        <dbReference type="EMBL" id="KAK4043001.1"/>
    </source>
</evidence>
<feature type="repeat" description="ANK" evidence="1">
    <location>
        <begin position="671"/>
        <end position="703"/>
    </location>
</feature>
<sequence>MRLLNVGTFKLEEFFGLDPPPYAVLSHTWGSDSEEVSYRDVLGGRLDSASTRPPKVTGCCKQAQVDGYKYVWIDTCCIDKTNSVELQEAINSMFRWYRDAAICYAYLSDVPSGDSLHDAESAFSSSRWFQRGWTLQELLAPLNLRFYDAGWSCLGTKGDLCDLVETVTGIPTPFLVAQRMSWAAKRVTKRTEDIAYCLLGIFGVSMPMIYGEGDKAFRRLQEQIMKDLADDSILAWDVDLEVTAPKNTTNVTFGSALAPAPSSFANSGQITMMDHAAHSSFEVHGGSLRLSVALHPAPSGQFLGLLRCRYGRNKGKVVGITLAATQGGHPDKYFRPDGSRAILLLKPAPGPPAPLVYIQLDGGRKAPHVAEARWFHIRKSVANLELIDVHPTSCWHKERALIEAAVEPSADGVQRILARFRETTENGADFVAVLEIDVLADPCCNLMVASRKTSLEEIASRSDAWREIISDTTCAYNGSLSLYMALESLPASTSHQSYILKPWKSSAIPHASINATTTLQLSGAAALLGDLREIDEVQKTEAKELRIRMRDRKQKLAEQQVELEKMRASIVRLELEERRMIDEHAREHKLEIDLREKCARAKTAEVDTWDKISGMERLIEFYNAGEEGPENGDALAKSAEQILPFAVERGHDSFARLLIDRAASVSVSDLEGRTALHHAVRRGQEELVQLLIHKGAHVDTWDTSGETPLHAAAERGFAGITSLLLKKHAKATKRNNAVDTPLDLALRGGRTQAGMLLQLHEARQLDAERRQPKPGLRRRKSPSPSPRRLDGRGEGA</sequence>
<feature type="compositionally biased region" description="Basic and acidic residues" evidence="3">
    <location>
        <begin position="787"/>
        <end position="796"/>
    </location>
</feature>
<feature type="repeat" description="ANK" evidence="1">
    <location>
        <begin position="704"/>
        <end position="736"/>
    </location>
</feature>
<evidence type="ECO:0000313" key="7">
    <source>
        <dbReference type="Proteomes" id="UP001303115"/>
    </source>
</evidence>
<dbReference type="EMBL" id="MU854333">
    <property type="protein sequence ID" value="KAK4043001.1"/>
    <property type="molecule type" value="Genomic_DNA"/>
</dbReference>
<dbReference type="Gene3D" id="1.25.40.20">
    <property type="entry name" value="Ankyrin repeat-containing domain"/>
    <property type="match status" value="1"/>
</dbReference>
<dbReference type="Pfam" id="PF00023">
    <property type="entry name" value="Ank"/>
    <property type="match status" value="1"/>
</dbReference>